<evidence type="ECO:0000256" key="2">
    <source>
        <dbReference type="ARBA" id="ARBA00022448"/>
    </source>
</evidence>
<evidence type="ECO:0000256" key="15">
    <source>
        <dbReference type="ARBA" id="ARBA00023766"/>
    </source>
</evidence>
<evidence type="ECO:0000259" key="18">
    <source>
        <dbReference type="PROSITE" id="PS51720"/>
    </source>
</evidence>
<keyword evidence="20" id="KW-1185">Reference proteome</keyword>
<dbReference type="InterPro" id="IPR006703">
    <property type="entry name" value="G_AIG1"/>
</dbReference>
<evidence type="ECO:0000256" key="4">
    <source>
        <dbReference type="ARBA" id="ARBA00022640"/>
    </source>
</evidence>
<evidence type="ECO:0000256" key="16">
    <source>
        <dbReference type="ARBA" id="ARBA00023775"/>
    </source>
</evidence>
<evidence type="ECO:0000256" key="11">
    <source>
        <dbReference type="ARBA" id="ARBA00022927"/>
    </source>
</evidence>
<dbReference type="InterPro" id="IPR045058">
    <property type="entry name" value="GIMA/IAN/Toc"/>
</dbReference>
<reference evidence="19" key="1">
    <citation type="submission" date="2022-12" db="EMBL/GenBank/DDBJ databases">
        <title>Draft genome assemblies for two species of Escallonia (Escalloniales).</title>
        <authorList>
            <person name="Chanderbali A."/>
            <person name="Dervinis C."/>
            <person name="Anghel I."/>
            <person name="Soltis D."/>
            <person name="Soltis P."/>
            <person name="Zapata F."/>
        </authorList>
    </citation>
    <scope>NUCLEOTIDE SEQUENCE</scope>
    <source>
        <strain evidence="19">UCBG64.0493</strain>
        <tissue evidence="19">Leaf</tissue>
    </source>
</reference>
<evidence type="ECO:0000313" key="19">
    <source>
        <dbReference type="EMBL" id="KAK3010473.1"/>
    </source>
</evidence>
<sequence length="1360" mass="149452">MRKGTENQFGFASMDLKPTEGTSLSSSTGSSLPIRAPLTLDSDSDYQENSNTSYTSSSDNGFGSEGFVSGEEEVDTVSERPYFADPDDETLEQSSSSVVEIHTVSRPSATHPDDETLGQSSAGGTYAVSRSLETSAHEEFAENSSVGENFTVYRPIGTNLDEEIVEKTNVVEEFVVSRPLVSATYEDTVGRSMGSRVLSLPKMGVPIAMLSGYSDDDSAGSEVVEDDGFSGVVRVPGRGITGEFGNAPKVKISEVEIDVVEDVDFGEVAYGDLGIYEEEGIVIKESVEETLLAELDEMNCPDVTEEPDVKSLVVSQKYVPFGNAEMDEDVKYPVEEVQAPEFVEQNIWLDEKSMAVACEEDKEILDGDKVSTVIDYTLHSNHIEADKDVGSSKEADLVVNGMDLQGTFVIDLDETTDHANVKNGIQSKECSKALEPCETPGKITEGNVMEENVLEPASLGSNLDPEVLVESIDEVEAGPDKLAEEDSGVVSYKNTANQFTGEKTSGSGPWRLAAESDEESERHELLDSEASALLLKAAKDASQNDGSSVRPNFELDNDTLQVPAELVATDEIEEILSEEEKKKLEKIQQIRITYLRLVQRLGRSIHDSIVEQVLQRLFLAAGKPSSRAFDLEFAKRAAMEVEAKDKSDLNFSLNILVIGKTGVGKSAIINSIFGEERTTISAFEHATTTVKEIVGTIDGVKVQLLDTPGLRSCVTESRFNLKTLSSVKKKMKKFPPDVILYVDRLDSHIRDRDELPLLKSITNSLGSSTWRNAVFTLTHASSIPPEGPSGPPFDYEVFVTQRARVINRLISHTVGELGVTIPVSLVENHPSCKKHGNGELVLPNGETWKTQLLLLCYSKKILSEAHSVMETQDLLNHRQLLGSHMHSPSLPYFLSSLLQSYFHPKLPSDQGGENVGSDIDLGSLSDSDLEDEDEYDQLPPFKPLKISQLDKLSRDQQKAYYKEYDYRVKLLQKKQLREIKRMRKLKKKREDDAKDYGCMEEDGNPESASPDVVAVPLPDKPLPSSFDGDDPIYRYRSLEPTSQLHILPIMDSHGWDHDCGYDGVNLDDSLAIAGRFPAVVSVHMKKDKKDFNVHLDSSVSAKLGENGSIMGGLDIETHENQIVYILKGETKLVNFKRNRAAAGVSMSLIGKNVITGVKVEDEIAVTKRLVLVGCTGAVRFQGDAAYGANLEVRLKEKDFPIGQDQAALDLSLVHWKGDLLWGCDLKSQFSVGRSTKMAILTGLNRQLNGQITHMEPVRRYIPKKGLSDWAKATCTSSFFGAFERTARFSLSILVAKAASIAASEQFCSEKQQHWKWKGLSENSFVAILPSLDIPLPDFICSLLAPHVGTLQDSGSPFKRT</sequence>
<feature type="region of interest" description="Disordered" evidence="17">
    <location>
        <begin position="990"/>
        <end position="1012"/>
    </location>
</feature>
<feature type="region of interest" description="Disordered" evidence="17">
    <location>
        <begin position="909"/>
        <end position="936"/>
    </location>
</feature>
<comment type="subcellular location">
    <subcellularLocation>
        <location evidence="15">Plastid</location>
        <location evidence="15">Chloroplast outer membrane</location>
        <topology evidence="15">Single-pass membrane protein</topology>
    </subcellularLocation>
</comment>
<organism evidence="19 20">
    <name type="scientific">Escallonia herrerae</name>
    <dbReference type="NCBI Taxonomy" id="1293975"/>
    <lineage>
        <taxon>Eukaryota</taxon>
        <taxon>Viridiplantae</taxon>
        <taxon>Streptophyta</taxon>
        <taxon>Embryophyta</taxon>
        <taxon>Tracheophyta</taxon>
        <taxon>Spermatophyta</taxon>
        <taxon>Magnoliopsida</taxon>
        <taxon>eudicotyledons</taxon>
        <taxon>Gunneridae</taxon>
        <taxon>Pentapetalae</taxon>
        <taxon>asterids</taxon>
        <taxon>campanulids</taxon>
        <taxon>Escalloniales</taxon>
        <taxon>Escalloniaceae</taxon>
        <taxon>Escallonia</taxon>
    </lineage>
</organism>
<evidence type="ECO:0000256" key="13">
    <source>
        <dbReference type="ARBA" id="ARBA00023134"/>
    </source>
</evidence>
<comment type="similarity">
    <text evidence="16">Belongs to the TRAFAC class TrmE-Era-EngA-EngB-Septin-like GTPase superfamily. AIG1/Toc34/Toc159-like paraseptin GTPase family. TOC159 subfamily.</text>
</comment>
<dbReference type="GO" id="GO:0015031">
    <property type="term" value="P:protein transport"/>
    <property type="evidence" value="ECO:0007669"/>
    <property type="project" value="UniProtKB-KW"/>
</dbReference>
<feature type="region of interest" description="Disordered" evidence="17">
    <location>
        <begin position="1"/>
        <end position="97"/>
    </location>
</feature>
<feature type="domain" description="AIG1-type G" evidence="18">
    <location>
        <begin position="650"/>
        <end position="879"/>
    </location>
</feature>
<dbReference type="PANTHER" id="PTHR10903">
    <property type="entry name" value="GTPASE, IMAP FAMILY MEMBER-RELATED"/>
    <property type="match status" value="1"/>
</dbReference>
<gene>
    <name evidence="19" type="ORF">RJ639_012692</name>
</gene>
<feature type="compositionally biased region" description="Low complexity" evidence="17">
    <location>
        <begin position="49"/>
        <end position="69"/>
    </location>
</feature>
<comment type="cofactor">
    <cofactor evidence="1">
        <name>Mg(2+)</name>
        <dbReference type="ChEBI" id="CHEBI:18420"/>
    </cofactor>
</comment>
<keyword evidence="11" id="KW-0653">Protein transport</keyword>
<keyword evidence="3" id="KW-0150">Chloroplast</keyword>
<name>A0AA88VMU1_9ASTE</name>
<protein>
    <recommendedName>
        <fullName evidence="18">AIG1-type G domain-containing protein</fullName>
    </recommendedName>
</protein>
<keyword evidence="8" id="KW-0378">Hydrolase</keyword>
<dbReference type="PANTHER" id="PTHR10903:SF137">
    <property type="entry name" value="P-LOOP CONTAINING NUCLEOSIDE TRIPHOSPHATE HYDROLASES SUPERFAMILY PROTEIN"/>
    <property type="match status" value="1"/>
</dbReference>
<feature type="compositionally biased region" description="Low complexity" evidence="17">
    <location>
        <begin position="917"/>
        <end position="926"/>
    </location>
</feature>
<keyword evidence="12" id="KW-1133">Transmembrane helix</keyword>
<keyword evidence="10" id="KW-0460">Magnesium</keyword>
<dbReference type="InterPro" id="IPR005690">
    <property type="entry name" value="Toc86_159"/>
</dbReference>
<dbReference type="InterPro" id="IPR024283">
    <property type="entry name" value="TOC159_MAD"/>
</dbReference>
<dbReference type="PROSITE" id="PS51720">
    <property type="entry name" value="G_AIG1"/>
    <property type="match status" value="1"/>
</dbReference>
<dbReference type="Pfam" id="PF04548">
    <property type="entry name" value="AIG1"/>
    <property type="match status" value="1"/>
</dbReference>
<keyword evidence="4" id="KW-0934">Plastid</keyword>
<keyword evidence="14" id="KW-0472">Membrane</keyword>
<evidence type="ECO:0000256" key="9">
    <source>
        <dbReference type="ARBA" id="ARBA00022805"/>
    </source>
</evidence>
<comment type="caution">
    <text evidence="19">The sequence shown here is derived from an EMBL/GenBank/DDBJ whole genome shotgun (WGS) entry which is preliminary data.</text>
</comment>
<evidence type="ECO:0000256" key="7">
    <source>
        <dbReference type="ARBA" id="ARBA00022741"/>
    </source>
</evidence>
<dbReference type="GO" id="GO:0046872">
    <property type="term" value="F:metal ion binding"/>
    <property type="evidence" value="ECO:0007669"/>
    <property type="project" value="UniProtKB-KW"/>
</dbReference>
<dbReference type="GO" id="GO:0045036">
    <property type="term" value="P:protein targeting to chloroplast"/>
    <property type="evidence" value="ECO:0007669"/>
    <property type="project" value="InterPro"/>
</dbReference>
<evidence type="ECO:0000256" key="5">
    <source>
        <dbReference type="ARBA" id="ARBA00022692"/>
    </source>
</evidence>
<evidence type="ECO:0000256" key="8">
    <source>
        <dbReference type="ARBA" id="ARBA00022801"/>
    </source>
</evidence>
<keyword evidence="9" id="KW-1002">Plastid outer membrane</keyword>
<dbReference type="InterPro" id="IPR027417">
    <property type="entry name" value="P-loop_NTPase"/>
</dbReference>
<evidence type="ECO:0000256" key="10">
    <source>
        <dbReference type="ARBA" id="ARBA00022842"/>
    </source>
</evidence>
<dbReference type="EMBL" id="JAVXUP010001538">
    <property type="protein sequence ID" value="KAK3010473.1"/>
    <property type="molecule type" value="Genomic_DNA"/>
</dbReference>
<evidence type="ECO:0000256" key="14">
    <source>
        <dbReference type="ARBA" id="ARBA00023136"/>
    </source>
</evidence>
<dbReference type="GO" id="GO:0003924">
    <property type="term" value="F:GTPase activity"/>
    <property type="evidence" value="ECO:0007669"/>
    <property type="project" value="InterPro"/>
</dbReference>
<dbReference type="GO" id="GO:0005525">
    <property type="term" value="F:GTP binding"/>
    <property type="evidence" value="ECO:0007669"/>
    <property type="project" value="UniProtKB-KW"/>
</dbReference>
<keyword evidence="2" id="KW-0813">Transport</keyword>
<feature type="compositionally biased region" description="Low complexity" evidence="17">
    <location>
        <begin position="21"/>
        <end position="32"/>
    </location>
</feature>
<accession>A0AA88VMU1</accession>
<dbReference type="Pfam" id="PF11886">
    <property type="entry name" value="TOC159_MAD"/>
    <property type="match status" value="1"/>
</dbReference>
<dbReference type="GO" id="GO:0009707">
    <property type="term" value="C:chloroplast outer membrane"/>
    <property type="evidence" value="ECO:0007669"/>
    <property type="project" value="UniProtKB-SubCell"/>
</dbReference>
<evidence type="ECO:0000256" key="6">
    <source>
        <dbReference type="ARBA" id="ARBA00022723"/>
    </source>
</evidence>
<dbReference type="Proteomes" id="UP001188597">
    <property type="component" value="Unassembled WGS sequence"/>
</dbReference>
<keyword evidence="13" id="KW-0342">GTP-binding</keyword>
<evidence type="ECO:0000256" key="3">
    <source>
        <dbReference type="ARBA" id="ARBA00022528"/>
    </source>
</evidence>
<evidence type="ECO:0000256" key="1">
    <source>
        <dbReference type="ARBA" id="ARBA00001946"/>
    </source>
</evidence>
<dbReference type="SUPFAM" id="SSF52540">
    <property type="entry name" value="P-loop containing nucleoside triphosphate hydrolases"/>
    <property type="match status" value="1"/>
</dbReference>
<keyword evidence="6" id="KW-0479">Metal-binding</keyword>
<dbReference type="Gene3D" id="3.40.50.300">
    <property type="entry name" value="P-loop containing nucleotide triphosphate hydrolases"/>
    <property type="match status" value="1"/>
</dbReference>
<evidence type="ECO:0000256" key="12">
    <source>
        <dbReference type="ARBA" id="ARBA00022989"/>
    </source>
</evidence>
<proteinExistence type="inferred from homology"/>
<keyword evidence="5" id="KW-0812">Transmembrane</keyword>
<feature type="compositionally biased region" description="Polar residues" evidence="17">
    <location>
        <begin position="1"/>
        <end position="10"/>
    </location>
</feature>
<evidence type="ECO:0000256" key="17">
    <source>
        <dbReference type="SAM" id="MobiDB-lite"/>
    </source>
</evidence>
<feature type="compositionally biased region" description="Acidic residues" evidence="17">
    <location>
        <begin position="927"/>
        <end position="936"/>
    </location>
</feature>
<keyword evidence="7" id="KW-0547">Nucleotide-binding</keyword>
<evidence type="ECO:0000313" key="20">
    <source>
        <dbReference type="Proteomes" id="UP001188597"/>
    </source>
</evidence>
<dbReference type="NCBIfam" id="TIGR00993">
    <property type="entry name" value="3a0901s04IAP86"/>
    <property type="match status" value="1"/>
</dbReference>
<dbReference type="FunFam" id="3.40.50.300:FF:000413">
    <property type="entry name" value="Translocase of chloroplast 120, chloroplastic"/>
    <property type="match status" value="1"/>
</dbReference>